<dbReference type="AlphaFoldDB" id="A0A060HU66"/>
<organism evidence="1 2">
    <name type="scientific">Rhizobium etli bv. mimosae str. IE4771</name>
    <dbReference type="NCBI Taxonomy" id="1432050"/>
    <lineage>
        <taxon>Bacteria</taxon>
        <taxon>Pseudomonadati</taxon>
        <taxon>Pseudomonadota</taxon>
        <taxon>Alphaproteobacteria</taxon>
        <taxon>Hyphomicrobiales</taxon>
        <taxon>Rhizobiaceae</taxon>
        <taxon>Rhizobium/Agrobacterium group</taxon>
        <taxon>Rhizobium</taxon>
    </lineage>
</organism>
<reference evidence="1 2" key="1">
    <citation type="submission" date="2013-12" db="EMBL/GenBank/DDBJ databases">
        <title>Complete genome sequence of Rhizobium etli bv. mimosae IE4771.</title>
        <authorList>
            <person name="Bustos P."/>
            <person name="Santamaria R.I."/>
            <person name="Lozano L."/>
            <person name="Ormeno-Orrillo E."/>
            <person name="Rogel M.A."/>
            <person name="Romero D."/>
            <person name="Cevallos M.A."/>
            <person name="Martinez-Romero E."/>
            <person name="Gonzalez V."/>
        </authorList>
    </citation>
    <scope>NUCLEOTIDE SEQUENCE [LARGE SCALE GENOMIC DNA]</scope>
    <source>
        <strain evidence="1 2">IE4771</strain>
    </source>
</reference>
<accession>A0A060HU66</accession>
<gene>
    <name evidence="1" type="ORF">IE4771_CH01342</name>
</gene>
<name>A0A060HU66_RHIET</name>
<dbReference type="OrthoDB" id="8437049at2"/>
<evidence type="ECO:0000313" key="2">
    <source>
        <dbReference type="Proteomes" id="UP000027180"/>
    </source>
</evidence>
<evidence type="ECO:0000313" key="1">
    <source>
        <dbReference type="EMBL" id="AIC26488.1"/>
    </source>
</evidence>
<protein>
    <recommendedName>
        <fullName evidence="3">DUF2336 domain-containing protein</fullName>
    </recommendedName>
</protein>
<dbReference type="KEGG" id="rei:IE4771_CH01342"/>
<proteinExistence type="predicted"/>
<dbReference type="Pfam" id="PF10098">
    <property type="entry name" value="DUF2336"/>
    <property type="match status" value="1"/>
</dbReference>
<dbReference type="Proteomes" id="UP000027180">
    <property type="component" value="Chromosome"/>
</dbReference>
<sequence length="358" mass="39835">MVLRFQGVRVRDRFRDLEGPLAVRKKDVVLMATVSSFESLSHPTRSELRQFAELFTPLFQASSDEAKRQAVAALSQCQTMPAAVALFIGNQPIEIAAPFLAASKAIADDTLITIARMQGAAHVRAIVSRESLSPKVIDALVALRQTQPRPAAPAAPITESEAVPLSPVPAESNEAEALAEQRIANEEALRERILDLAGHLGRKDDDRLGLRTLTDIQEALLVRFARLREATHFATALADALSASRWLAERIMLDLSGQQLATTLTSLGMGFLDAVLVLERFYPHLAEQQHNVTRAWMVLDGLDPEECHERVEAWRRADRYTYKPEAAVTPAREETESHRFVRQAPVQRDMRVLGRRSR</sequence>
<evidence type="ECO:0008006" key="3">
    <source>
        <dbReference type="Google" id="ProtNLM"/>
    </source>
</evidence>
<dbReference type="HOGENOM" id="CLU_859532_0_0_5"/>
<dbReference type="InterPro" id="IPR019285">
    <property type="entry name" value="DUF2336"/>
</dbReference>
<dbReference type="EMBL" id="CP006986">
    <property type="protein sequence ID" value="AIC26488.1"/>
    <property type="molecule type" value="Genomic_DNA"/>
</dbReference>